<comment type="cofactor">
    <cofactor evidence="1">
        <name>FAD</name>
        <dbReference type="ChEBI" id="CHEBI:57692"/>
    </cofactor>
</comment>
<dbReference type="GO" id="GO:0016491">
    <property type="term" value="F:oxidoreductase activity"/>
    <property type="evidence" value="ECO:0007669"/>
    <property type="project" value="InterPro"/>
</dbReference>
<feature type="domain" description="FAD/NAD(P)-binding" evidence="5">
    <location>
        <begin position="3"/>
        <end position="279"/>
    </location>
</feature>
<reference evidence="6 7" key="1">
    <citation type="submission" date="2019-03" db="EMBL/GenBank/DDBJ databases">
        <title>Genomic Encyclopedia of Type Strains, Phase IV (KMG-IV): sequencing the most valuable type-strain genomes for metagenomic binning, comparative biology and taxonomic classification.</title>
        <authorList>
            <person name="Goeker M."/>
        </authorList>
    </citation>
    <scope>NUCLEOTIDE SEQUENCE [LARGE SCALE GENOMIC DNA]</scope>
    <source>
        <strain evidence="6 7">DSM 25287</strain>
    </source>
</reference>
<dbReference type="PRINTS" id="PR00368">
    <property type="entry name" value="FADPNR"/>
</dbReference>
<evidence type="ECO:0000256" key="2">
    <source>
        <dbReference type="ARBA" id="ARBA00006442"/>
    </source>
</evidence>
<dbReference type="InterPro" id="IPR023753">
    <property type="entry name" value="FAD/NAD-binding_dom"/>
</dbReference>
<evidence type="ECO:0000256" key="3">
    <source>
        <dbReference type="ARBA" id="ARBA00022630"/>
    </source>
</evidence>
<dbReference type="OrthoDB" id="9768666at2"/>
<gene>
    <name evidence="6" type="ORF">EV699_11429</name>
</gene>
<evidence type="ECO:0000313" key="6">
    <source>
        <dbReference type="EMBL" id="TCO80385.1"/>
    </source>
</evidence>
<evidence type="ECO:0000256" key="1">
    <source>
        <dbReference type="ARBA" id="ARBA00001974"/>
    </source>
</evidence>
<keyword evidence="7" id="KW-1185">Reference proteome</keyword>
<dbReference type="Proteomes" id="UP000295765">
    <property type="component" value="Unassembled WGS sequence"/>
</dbReference>
<comment type="caution">
    <text evidence="6">The sequence shown here is derived from an EMBL/GenBank/DDBJ whole genome shotgun (WGS) entry which is preliminary data.</text>
</comment>
<organism evidence="6 7">
    <name type="scientific">Plasticicumulans lactativorans</name>
    <dbReference type="NCBI Taxonomy" id="1133106"/>
    <lineage>
        <taxon>Bacteria</taxon>
        <taxon>Pseudomonadati</taxon>
        <taxon>Pseudomonadota</taxon>
        <taxon>Gammaproteobacteria</taxon>
        <taxon>Candidatus Competibacteraceae</taxon>
        <taxon>Plasticicumulans</taxon>
    </lineage>
</organism>
<dbReference type="RefSeq" id="WP_132543446.1">
    <property type="nucleotide sequence ID" value="NZ_SLWY01000014.1"/>
</dbReference>
<dbReference type="EMBL" id="SLWY01000014">
    <property type="protein sequence ID" value="TCO80385.1"/>
    <property type="molecule type" value="Genomic_DNA"/>
</dbReference>
<proteinExistence type="inferred from homology"/>
<accession>A0A4R2LLT0</accession>
<evidence type="ECO:0000313" key="7">
    <source>
        <dbReference type="Proteomes" id="UP000295765"/>
    </source>
</evidence>
<dbReference type="PANTHER" id="PTHR43429">
    <property type="entry name" value="PYRIDINE NUCLEOTIDE-DISULFIDE OXIDOREDUCTASE DOMAIN-CONTAINING"/>
    <property type="match status" value="1"/>
</dbReference>
<dbReference type="InterPro" id="IPR036188">
    <property type="entry name" value="FAD/NAD-bd_sf"/>
</dbReference>
<comment type="similarity">
    <text evidence="2">Belongs to the FAD-dependent oxidoreductase family.</text>
</comment>
<dbReference type="SUPFAM" id="SSF51905">
    <property type="entry name" value="FAD/NAD(P)-binding domain"/>
    <property type="match status" value="1"/>
</dbReference>
<protein>
    <submittedName>
        <fullName evidence="6">Pyridine nucleotide-disulfide oxidoreductase</fullName>
    </submittedName>
</protein>
<keyword evidence="3" id="KW-0285">Flavoprotein</keyword>
<dbReference type="Gene3D" id="3.50.50.60">
    <property type="entry name" value="FAD/NAD(P)-binding domain"/>
    <property type="match status" value="2"/>
</dbReference>
<dbReference type="AlphaFoldDB" id="A0A4R2LLT0"/>
<evidence type="ECO:0000256" key="4">
    <source>
        <dbReference type="ARBA" id="ARBA00022827"/>
    </source>
</evidence>
<name>A0A4R2LLT0_9GAMM</name>
<dbReference type="PRINTS" id="PR00411">
    <property type="entry name" value="PNDRDTASEI"/>
</dbReference>
<dbReference type="Pfam" id="PF07992">
    <property type="entry name" value="Pyr_redox_2"/>
    <property type="match status" value="1"/>
</dbReference>
<dbReference type="InterPro" id="IPR050260">
    <property type="entry name" value="FAD-bd_OxRdtase"/>
</dbReference>
<keyword evidence="4" id="KW-0274">FAD</keyword>
<evidence type="ECO:0000259" key="5">
    <source>
        <dbReference type="Pfam" id="PF07992"/>
    </source>
</evidence>
<sequence length="418" mass="44592">MNRYVIVGAGPAGVIAAETLRDTDPAGDVTLIGDEPERPYSRMAIPYLLIGKIGEEGTHLRKAQTHYDSRGIRVLRDRVERVDAGARRLFLASGGAMDYDRLLVCTGSRPLRPPVPGIDLPGVHTCWTLDDARHIAARAAPGARVVLVGAGFVGCIVLEALALRGVHLTVLEMGDRMVPRMMNPTAGGLIKRWCEGRGVRVLTSTRVAAIRAGAAAPLQVVLDGGEVLDADLVVSAAGVAPNVEFLQGCGIDRERGLLIDHHLQTSVPGIYAAGDVAQGRDFSTGGLEVHAIQPTASEHGRIAALNMAGVPTEYRGSFNMNVLDTLGLISSSFGLWMGVPGGESVEMVDAERFRYLQLQFDGERMVGATAVGLTQHVGVLRGLIQGGVRLGPWKAQLLRDPLRLMEAWLARNFTAQAA</sequence>
<dbReference type="PANTHER" id="PTHR43429:SF3">
    <property type="entry name" value="NITRITE REDUCTASE [NAD(P)H]"/>
    <property type="match status" value="1"/>
</dbReference>